<feature type="domain" description="Tape measure protein N-terminal" evidence="4">
    <location>
        <begin position="265"/>
        <end position="453"/>
    </location>
</feature>
<feature type="compositionally biased region" description="Basic and acidic residues" evidence="2">
    <location>
        <begin position="749"/>
        <end position="758"/>
    </location>
</feature>
<dbReference type="PANTHER" id="PTHR38812">
    <property type="entry name" value="MU-LIKE PROPHAGE FLUMU PROTEIN GP42"/>
    <property type="match status" value="1"/>
</dbReference>
<dbReference type="RefSeq" id="WP_048255537.1">
    <property type="nucleotide sequence ID" value="NZ_CP055187.1"/>
</dbReference>
<feature type="coiled-coil region" evidence="1">
    <location>
        <begin position="787"/>
        <end position="845"/>
    </location>
</feature>
<evidence type="ECO:0000256" key="1">
    <source>
        <dbReference type="SAM" id="Coils"/>
    </source>
</evidence>
<dbReference type="NCBIfam" id="TIGR02675">
    <property type="entry name" value="tape_meas_nterm"/>
    <property type="match status" value="1"/>
</dbReference>
<organism evidence="5">
    <name type="scientific">Klebsiella pneumoniae</name>
    <dbReference type="NCBI Taxonomy" id="573"/>
    <lineage>
        <taxon>Bacteria</taxon>
        <taxon>Pseudomonadati</taxon>
        <taxon>Pseudomonadota</taxon>
        <taxon>Gammaproteobacteria</taxon>
        <taxon>Enterobacterales</taxon>
        <taxon>Enterobacteriaceae</taxon>
        <taxon>Klebsiella/Raoultella group</taxon>
        <taxon>Klebsiella</taxon>
        <taxon>Klebsiella pneumoniae complex</taxon>
    </lineage>
</organism>
<feature type="compositionally biased region" description="Basic and acidic residues" evidence="2">
    <location>
        <begin position="765"/>
        <end position="777"/>
    </location>
</feature>
<feature type="region of interest" description="Disordered" evidence="2">
    <location>
        <begin position="201"/>
        <end position="230"/>
    </location>
</feature>
<gene>
    <name evidence="5" type="ORF">ETE75_20510</name>
</gene>
<dbReference type="InterPro" id="IPR006431">
    <property type="entry name" value="Phage_tape_meas_C"/>
</dbReference>
<dbReference type="Pfam" id="PF09718">
    <property type="entry name" value="Tape_meas_lam_C"/>
    <property type="match status" value="1"/>
</dbReference>
<evidence type="ECO:0000256" key="2">
    <source>
        <dbReference type="SAM" id="MobiDB-lite"/>
    </source>
</evidence>
<accession>A0A483IXK4</accession>
<dbReference type="InterPro" id="IPR053058">
    <property type="entry name" value="Mulikevirus_tape_measure"/>
</dbReference>
<name>A0A483IXK4_KLEPN</name>
<dbReference type="Pfam" id="PF20155">
    <property type="entry name" value="TMP_3"/>
    <property type="match status" value="1"/>
</dbReference>
<comment type="caution">
    <text evidence="5">The sequence shown here is derived from an EMBL/GenBank/DDBJ whole genome shotgun (WGS) entry which is preliminary data.</text>
</comment>
<feature type="compositionally biased region" description="Gly residues" evidence="2">
    <location>
        <begin position="202"/>
        <end position="226"/>
    </location>
</feature>
<sequence length="1501" mass="158755">MSDIVDFKLTLNDKEFSTSIKNAGNLLETFGKTASNNSKKMSSLERSVVATGRSFSVLSVSLGKGADKMEDFAAGTELASQSLRAIRENIAAINRSLSVFSTRVDQTSGKVGALTSVLKKAQSELLDFADFADHAGKSAKSFSNHASDMGNTTSSLNRRLSNTSKVLDRWKGTTDKAADGLKNVRDQMDAVIDRQKSLSGRILGGGRVGGSGGGSGGSRGNSGGGHGRSENGLFEGLRGNIFLLGEIGDAARTVKEMLFGWQQPLIEAMSKMQNTRILLQGLEKDAKNPQDAAEKDMNFIMGLSEKVHVSLDAVSDAFVKLKSGGIDPTTGSLNALVNSVAQFGGDSEILKRAAIAIQQMSGKGVISMEELRQQLGEAVPTAMQSMADTMGVSMAKLVKDVSLGTVEAKSALDMLFLGMEIDSAGAADRLSHSFTGALAQMQTAFMRFSDNMAKGGYLDALSDGLKQLSTYLNTTEGQLFAYNFGQGMTAIVKTLTEMASWIGKNIELVKTIAQIVGLGMGFKLLKTIVTGSLGTALEMFSSLNKSLGLATKGVTSFLSVTGKIVQDIRNFGLFAAAVINITEAIRGAKTAWLAFTAVLQFNPIIIGITAVVGVVALLASTFESVSEKASDALEKIKAVPEAMGKNEQAALAARLNQLDMEEADYKRRKSIYMSSTPEQQKGLAKSDKFNIDNINAGLKDVQSQRQDIQNAMGGAVVAVASKEISRNLQSGLKKIDDQFTKDAASLSKSAKDYRDRSDAISNDKSLSKDEKSSQLEKLNADRQKKLVDATQKRLDGYQNLVKTLQDQKANVESQLKSESLTAEQKKALDTKNIALSKQINDLNSNQVQMAQADLERAKKSMSGDTPKLSTQTKTGDRIKLITDNAGKKVGDFVNPDTGEALRDLLGNVITGQNQMSVNQRYLSAVGDKKFDDLSRSEQNSIKKGLADAVKADKIAADKRLQSANIAASKQQSIDAMVAKANQQVVSSANELAGQLGLTSKASASFDESVKKTLSQIDNALKDQDINGKALPPNSRFTDDQKRQMIRDRDFIKANAADYSQRLDRDSAEQTVSKFTTTTSGIMSSVDGANRQAAMAKWMEDYQRDIKTLQSYIATTQSDVMKDVYQRSLKAMREGGSRAFIEQFGTETQKMALEYEDVAGQIETVWSNAFSSMTDTITDFIMDGKASFSDFARSIVKDIASIIVKSQITAPLMNMMGMGTNGAGNTGNIAGAMLNQGVSLVSSGGAGVNVNNGDKSIGQSAKETSAGISQMSTATENANSGLSGMVSSAWNSTKSFLGLGTATGNQTKAIGANILTMNNLSSVAAGLTAVFASMGASSTSSKGRWLNFGMSMVSAATSVWAGSLASGGGSGGSGGAVAHANGGVFGPNGVVPLKTYSKGGIATTPQLALFGEGRDNEAYVPLPDGRSIPVTMTGNIGGGGTIAPVAINISVNSDGSSSTSGSDADGKGWNDAAQRIKNIVLETITQEKRPGGSLNKNTNGNR</sequence>
<evidence type="ECO:0000259" key="3">
    <source>
        <dbReference type="Pfam" id="PF09718"/>
    </source>
</evidence>
<feature type="region of interest" description="Disordered" evidence="2">
    <location>
        <begin position="745"/>
        <end position="777"/>
    </location>
</feature>
<protein>
    <submittedName>
        <fullName evidence="5">Uncharacterized protein</fullName>
    </submittedName>
</protein>
<dbReference type="InterPro" id="IPR013491">
    <property type="entry name" value="Tape_meas_N"/>
</dbReference>
<dbReference type="PANTHER" id="PTHR38812:SF2">
    <property type="entry name" value="MU-LIKE PROPHAGE FLUMU PROTEIN GP42"/>
    <property type="match status" value="1"/>
</dbReference>
<feature type="domain" description="Bacteriophage tail tape measure C-terminal" evidence="3">
    <location>
        <begin position="1153"/>
        <end position="1211"/>
    </location>
</feature>
<dbReference type="EMBL" id="SDCJ01000016">
    <property type="protein sequence ID" value="TCX36645.1"/>
    <property type="molecule type" value="Genomic_DNA"/>
</dbReference>
<keyword evidence="1" id="KW-0175">Coiled coil</keyword>
<proteinExistence type="predicted"/>
<evidence type="ECO:0000313" key="5">
    <source>
        <dbReference type="EMBL" id="TCX36645.1"/>
    </source>
</evidence>
<evidence type="ECO:0000259" key="4">
    <source>
        <dbReference type="Pfam" id="PF20155"/>
    </source>
</evidence>
<feature type="region of interest" description="Disordered" evidence="2">
    <location>
        <begin position="1482"/>
        <end position="1501"/>
    </location>
</feature>
<reference evidence="5" key="1">
    <citation type="submission" date="2019-01" db="EMBL/GenBank/DDBJ databases">
        <authorList>
            <person name="Lista F."/>
            <person name="Anselmo A."/>
        </authorList>
    </citation>
    <scope>NUCLEOTIDE SEQUENCE</scope>
    <source>
        <strain evidence="5">13S</strain>
    </source>
</reference>